<dbReference type="Gene3D" id="2.60.40.10">
    <property type="entry name" value="Immunoglobulins"/>
    <property type="match status" value="1"/>
</dbReference>
<keyword evidence="5" id="KW-1185">Reference proteome</keyword>
<proteinExistence type="inferred from homology"/>
<dbReference type="InterPro" id="IPR043554">
    <property type="entry name" value="KINB"/>
</dbReference>
<gene>
    <name evidence="4" type="ORF">LITE_LOCUS9658</name>
</gene>
<dbReference type="EMBL" id="CAMGYJ010000004">
    <property type="protein sequence ID" value="CAI0397737.1"/>
    <property type="molecule type" value="Genomic_DNA"/>
</dbReference>
<organism evidence="4 5">
    <name type="scientific">Linum tenue</name>
    <dbReference type="NCBI Taxonomy" id="586396"/>
    <lineage>
        <taxon>Eukaryota</taxon>
        <taxon>Viridiplantae</taxon>
        <taxon>Streptophyta</taxon>
        <taxon>Embryophyta</taxon>
        <taxon>Tracheophyta</taxon>
        <taxon>Spermatophyta</taxon>
        <taxon>Magnoliopsida</taxon>
        <taxon>eudicotyledons</taxon>
        <taxon>Gunneridae</taxon>
        <taxon>Pentapetalae</taxon>
        <taxon>rosids</taxon>
        <taxon>fabids</taxon>
        <taxon>Malpighiales</taxon>
        <taxon>Linaceae</taxon>
        <taxon>Linum</taxon>
    </lineage>
</organism>
<name>A0AAV0IJU4_9ROSI</name>
<comment type="similarity">
    <text evidence="1">Belongs to the 5'-AMP-activated protein kinase beta subunit family.</text>
</comment>
<feature type="compositionally biased region" description="Basic and acidic residues" evidence="2">
    <location>
        <begin position="1"/>
        <end position="10"/>
    </location>
</feature>
<feature type="domain" description="Association with the SNF1 complex (ASC)" evidence="3">
    <location>
        <begin position="208"/>
        <end position="304"/>
    </location>
</feature>
<dbReference type="PANTHER" id="PTHR46316:SF9">
    <property type="entry name" value="SNF1-RELATED PROTEIN KINASE REGULATORY SUBUNIT BETA-1"/>
    <property type="match status" value="1"/>
</dbReference>
<evidence type="ECO:0000256" key="2">
    <source>
        <dbReference type="SAM" id="MobiDB-lite"/>
    </source>
</evidence>
<dbReference type="InterPro" id="IPR014756">
    <property type="entry name" value="Ig_E-set"/>
</dbReference>
<feature type="compositionally biased region" description="Pro residues" evidence="2">
    <location>
        <begin position="31"/>
        <end position="40"/>
    </location>
</feature>
<evidence type="ECO:0000259" key="3">
    <source>
        <dbReference type="SMART" id="SM01010"/>
    </source>
</evidence>
<feature type="compositionally biased region" description="Low complexity" evidence="2">
    <location>
        <begin position="55"/>
        <end position="72"/>
    </location>
</feature>
<dbReference type="SMART" id="SM01010">
    <property type="entry name" value="AMPKBI"/>
    <property type="match status" value="1"/>
</dbReference>
<evidence type="ECO:0000313" key="5">
    <source>
        <dbReference type="Proteomes" id="UP001154282"/>
    </source>
</evidence>
<dbReference type="InterPro" id="IPR006828">
    <property type="entry name" value="ASC_dom"/>
</dbReference>
<dbReference type="InterPro" id="IPR013783">
    <property type="entry name" value="Ig-like_fold"/>
</dbReference>
<dbReference type="SUPFAM" id="SSF160219">
    <property type="entry name" value="AMPKBI-like"/>
    <property type="match status" value="1"/>
</dbReference>
<dbReference type="Pfam" id="PF16561">
    <property type="entry name" value="AMPK1_CBM"/>
    <property type="match status" value="1"/>
</dbReference>
<dbReference type="PANTHER" id="PTHR46316">
    <property type="entry name" value="SNF1-RELATED PROTEIN KINASE REGULATORY SUBUNIT BETA-1"/>
    <property type="match status" value="1"/>
</dbReference>
<comment type="caution">
    <text evidence="4">The sequence shown here is derived from an EMBL/GenBank/DDBJ whole genome shotgun (WGS) entry which is preliminary data.</text>
</comment>
<dbReference type="GO" id="GO:0009507">
    <property type="term" value="C:chloroplast"/>
    <property type="evidence" value="ECO:0007669"/>
    <property type="project" value="UniProtKB-ARBA"/>
</dbReference>
<dbReference type="Pfam" id="PF04739">
    <property type="entry name" value="AMPKBI"/>
    <property type="match status" value="1"/>
</dbReference>
<protein>
    <recommendedName>
        <fullName evidence="3">Association with the SNF1 complex (ASC) domain-containing protein</fullName>
    </recommendedName>
</protein>
<feature type="region of interest" description="Disordered" evidence="2">
    <location>
        <begin position="1"/>
        <end position="72"/>
    </location>
</feature>
<accession>A0AAV0IJU4</accession>
<dbReference type="AlphaFoldDB" id="A0AAV0IJU4"/>
<dbReference type="Gene3D" id="6.20.250.60">
    <property type="match status" value="1"/>
</dbReference>
<evidence type="ECO:0000313" key="4">
    <source>
        <dbReference type="EMBL" id="CAI0397737.1"/>
    </source>
</evidence>
<evidence type="ECO:0000256" key="1">
    <source>
        <dbReference type="ARBA" id="ARBA00010926"/>
    </source>
</evidence>
<sequence length="306" mass="33299">MGNANGKEEGGGDGAEEDGSNGETSVMQMQRPPPPPPPNSSRPAGRVGSTDTMQPVNNNSSNPPHSPARSASPLLFAPQVPAAPLPRPDGFPLQLWRNEPQPVVVDQPSEKAIPVIITWNYGGNEVAVEGSWDNWQSRKLMQRTGKDHSILLVLPLGIYHYKFIVDGEWRYTPDLPFVADEMGSVCNVLDVNDYVPENPESVAEFEAPASPDSSYGHTYPSEEEFGKEPAVVPSQLHLTVLGMENPVEPASSSSSSSSPPSKPQHVVLNHLYIDKGWASKSLVGLGMTHRFESKYVTVVLYKPLER</sequence>
<dbReference type="InterPro" id="IPR032640">
    <property type="entry name" value="AMPK1_CBM"/>
</dbReference>
<dbReference type="SUPFAM" id="SSF81296">
    <property type="entry name" value="E set domains"/>
    <property type="match status" value="1"/>
</dbReference>
<dbReference type="Proteomes" id="UP001154282">
    <property type="component" value="Unassembled WGS sequence"/>
</dbReference>
<dbReference type="CDD" id="cd02859">
    <property type="entry name" value="E_set_AMPKbeta_like_N"/>
    <property type="match status" value="1"/>
</dbReference>
<dbReference type="InterPro" id="IPR037256">
    <property type="entry name" value="ASC_dom_sf"/>
</dbReference>
<reference evidence="4" key="1">
    <citation type="submission" date="2022-08" db="EMBL/GenBank/DDBJ databases">
        <authorList>
            <person name="Gutierrez-Valencia J."/>
        </authorList>
    </citation>
    <scope>NUCLEOTIDE SEQUENCE</scope>
</reference>